<evidence type="ECO:0000313" key="4">
    <source>
        <dbReference type="Proteomes" id="UP001303889"/>
    </source>
</evidence>
<comment type="caution">
    <text evidence="3">The sequence shown here is derived from an EMBL/GenBank/DDBJ whole genome shotgun (WGS) entry which is preliminary data.</text>
</comment>
<feature type="transmembrane region" description="Helical" evidence="2">
    <location>
        <begin position="128"/>
        <end position="151"/>
    </location>
</feature>
<gene>
    <name evidence="3" type="ORF">C8A05DRAFT_30356</name>
</gene>
<dbReference type="PANTHER" id="PTHR39605">
    <property type="entry name" value="MAJOR FACILITATOR SUPERFAMILY (MFS) PROFILE DOMAIN-CONTAINING PROTEIN"/>
    <property type="match status" value="1"/>
</dbReference>
<protein>
    <submittedName>
        <fullName evidence="3">Uncharacterized protein</fullName>
    </submittedName>
</protein>
<accession>A0AAN6MRL3</accession>
<dbReference type="Proteomes" id="UP001303889">
    <property type="component" value="Unassembled WGS sequence"/>
</dbReference>
<reference evidence="3" key="1">
    <citation type="journal article" date="2023" name="Mol. Phylogenet. Evol.">
        <title>Genome-scale phylogeny and comparative genomics of the fungal order Sordariales.</title>
        <authorList>
            <person name="Hensen N."/>
            <person name="Bonometti L."/>
            <person name="Westerberg I."/>
            <person name="Brannstrom I.O."/>
            <person name="Guillou S."/>
            <person name="Cros-Aarteil S."/>
            <person name="Calhoun S."/>
            <person name="Haridas S."/>
            <person name="Kuo A."/>
            <person name="Mondo S."/>
            <person name="Pangilinan J."/>
            <person name="Riley R."/>
            <person name="LaButti K."/>
            <person name="Andreopoulos B."/>
            <person name="Lipzen A."/>
            <person name="Chen C."/>
            <person name="Yan M."/>
            <person name="Daum C."/>
            <person name="Ng V."/>
            <person name="Clum A."/>
            <person name="Steindorff A."/>
            <person name="Ohm R.A."/>
            <person name="Martin F."/>
            <person name="Silar P."/>
            <person name="Natvig D.O."/>
            <person name="Lalanne C."/>
            <person name="Gautier V."/>
            <person name="Ament-Velasquez S.L."/>
            <person name="Kruys A."/>
            <person name="Hutchinson M.I."/>
            <person name="Powell A.J."/>
            <person name="Barry K."/>
            <person name="Miller A.N."/>
            <person name="Grigoriev I.V."/>
            <person name="Debuchy R."/>
            <person name="Gladieux P."/>
            <person name="Hiltunen Thoren M."/>
            <person name="Johannesson H."/>
        </authorList>
    </citation>
    <scope>NUCLEOTIDE SEQUENCE</scope>
    <source>
        <strain evidence="3">CBS 103.79</strain>
    </source>
</reference>
<organism evidence="3 4">
    <name type="scientific">Staphylotrichum tortipilum</name>
    <dbReference type="NCBI Taxonomy" id="2831512"/>
    <lineage>
        <taxon>Eukaryota</taxon>
        <taxon>Fungi</taxon>
        <taxon>Dikarya</taxon>
        <taxon>Ascomycota</taxon>
        <taxon>Pezizomycotina</taxon>
        <taxon>Sordariomycetes</taxon>
        <taxon>Sordariomycetidae</taxon>
        <taxon>Sordariales</taxon>
        <taxon>Chaetomiaceae</taxon>
        <taxon>Staphylotrichum</taxon>
    </lineage>
</organism>
<name>A0AAN6MRL3_9PEZI</name>
<dbReference type="AlphaFoldDB" id="A0AAN6MRL3"/>
<feature type="transmembrane region" description="Helical" evidence="2">
    <location>
        <begin position="97"/>
        <end position="116"/>
    </location>
</feature>
<evidence type="ECO:0000256" key="2">
    <source>
        <dbReference type="SAM" id="Phobius"/>
    </source>
</evidence>
<dbReference type="EMBL" id="MU855346">
    <property type="protein sequence ID" value="KAK3905800.1"/>
    <property type="molecule type" value="Genomic_DNA"/>
</dbReference>
<keyword evidence="4" id="KW-1185">Reference proteome</keyword>
<feature type="transmembrane region" description="Helical" evidence="2">
    <location>
        <begin position="63"/>
        <end position="85"/>
    </location>
</feature>
<feature type="region of interest" description="Disordered" evidence="1">
    <location>
        <begin position="159"/>
        <end position="186"/>
    </location>
</feature>
<proteinExistence type="predicted"/>
<sequence length="186" mass="19579">MDSVSSYTVFSLAWLSAQALPQIFWPSLLSALLHPPDPSHSDLPAYNPANASLEHFFARSLGLAQLALAALLLVFSGVLPLGSVLDEPPPDPSNPTPTATAAVFVTALYHAATASYSYSRYCTAGGGVAYLLGCVGGSVLAVAGLGLLMFGGERNARRSARTGREKESVSGWPFKNEKAEGRRRKG</sequence>
<keyword evidence="2" id="KW-0812">Transmembrane</keyword>
<keyword evidence="2" id="KW-0472">Membrane</keyword>
<dbReference type="PANTHER" id="PTHR39605:SF1">
    <property type="entry name" value="MAJOR FACILITATOR SUPERFAMILY (MFS) PROFILE DOMAIN-CONTAINING PROTEIN"/>
    <property type="match status" value="1"/>
</dbReference>
<evidence type="ECO:0000256" key="1">
    <source>
        <dbReference type="SAM" id="MobiDB-lite"/>
    </source>
</evidence>
<keyword evidence="2" id="KW-1133">Transmembrane helix</keyword>
<reference evidence="3" key="2">
    <citation type="submission" date="2023-05" db="EMBL/GenBank/DDBJ databases">
        <authorList>
            <consortium name="Lawrence Berkeley National Laboratory"/>
            <person name="Steindorff A."/>
            <person name="Hensen N."/>
            <person name="Bonometti L."/>
            <person name="Westerberg I."/>
            <person name="Brannstrom I.O."/>
            <person name="Guillou S."/>
            <person name="Cros-Aarteil S."/>
            <person name="Calhoun S."/>
            <person name="Haridas S."/>
            <person name="Kuo A."/>
            <person name="Mondo S."/>
            <person name="Pangilinan J."/>
            <person name="Riley R."/>
            <person name="Labutti K."/>
            <person name="Andreopoulos B."/>
            <person name="Lipzen A."/>
            <person name="Chen C."/>
            <person name="Yanf M."/>
            <person name="Daum C."/>
            <person name="Ng V."/>
            <person name="Clum A."/>
            <person name="Ohm R."/>
            <person name="Martin F."/>
            <person name="Silar P."/>
            <person name="Natvig D."/>
            <person name="Lalanne C."/>
            <person name="Gautier V."/>
            <person name="Ament-Velasquez S.L."/>
            <person name="Kruys A."/>
            <person name="Hutchinson M.I."/>
            <person name="Powell A.J."/>
            <person name="Barry K."/>
            <person name="Miller A.N."/>
            <person name="Grigoriev I.V."/>
            <person name="Debuchy R."/>
            <person name="Gladieux P."/>
            <person name="Thoren M.H."/>
            <person name="Johannesson H."/>
        </authorList>
    </citation>
    <scope>NUCLEOTIDE SEQUENCE</scope>
    <source>
        <strain evidence="3">CBS 103.79</strain>
    </source>
</reference>
<evidence type="ECO:0000313" key="3">
    <source>
        <dbReference type="EMBL" id="KAK3905800.1"/>
    </source>
</evidence>